<dbReference type="HAMAP" id="MF_01040">
    <property type="entry name" value="PGAM_GpmB"/>
    <property type="match status" value="1"/>
</dbReference>
<dbReference type="InterPro" id="IPR023086">
    <property type="entry name" value="Phosphoglycerate_mutase_GpmB"/>
</dbReference>
<dbReference type="GO" id="GO:0004619">
    <property type="term" value="F:phosphoglycerate mutase activity"/>
    <property type="evidence" value="ECO:0007669"/>
    <property type="project" value="UniProtKB-UniRule"/>
</dbReference>
<comment type="catalytic activity">
    <reaction evidence="3">
        <text>(2R)-2-phosphoglycerate = (2R)-3-phosphoglycerate</text>
        <dbReference type="Rhea" id="RHEA:15901"/>
        <dbReference type="ChEBI" id="CHEBI:58272"/>
        <dbReference type="ChEBI" id="CHEBI:58289"/>
    </reaction>
</comment>
<dbReference type="AlphaFoldDB" id="A0A0G4JVH7"/>
<dbReference type="Gene3D" id="3.40.50.1240">
    <property type="entry name" value="Phosphoglycerate mutase-like"/>
    <property type="match status" value="1"/>
</dbReference>
<dbReference type="Pfam" id="PF00300">
    <property type="entry name" value="His_Phos_1"/>
    <property type="match status" value="1"/>
</dbReference>
<evidence type="ECO:0000256" key="2">
    <source>
        <dbReference type="ARBA" id="ARBA00023235"/>
    </source>
</evidence>
<dbReference type="InterPro" id="IPR013078">
    <property type="entry name" value="His_Pase_superF_clade-1"/>
</dbReference>
<feature type="binding site" evidence="3 4">
    <location>
        <position position="58"/>
    </location>
    <ligand>
        <name>substrate</name>
    </ligand>
</feature>
<keyword evidence="1 3" id="KW-0324">Glycolysis</keyword>
<dbReference type="CDD" id="cd07067">
    <property type="entry name" value="HP_PGM_like"/>
    <property type="match status" value="1"/>
</dbReference>
<keyword evidence="5" id="KW-1133">Transmembrane helix</keyword>
<keyword evidence="2 3" id="KW-0413">Isomerase</keyword>
<feature type="active site" description="Proton donor/acceptor" evidence="3">
    <location>
        <position position="83"/>
    </location>
</feature>
<feature type="site" description="Transition state stabilizer" evidence="3">
    <location>
        <position position="151"/>
    </location>
</feature>
<dbReference type="InterPro" id="IPR029033">
    <property type="entry name" value="His_PPase_superfam"/>
</dbReference>
<dbReference type="STRING" id="1109412.BN1221_02324"/>
<dbReference type="NCBIfam" id="NF002901">
    <property type="entry name" value="PRK03482.1"/>
    <property type="match status" value="1"/>
</dbReference>
<sequence>MLQVYLVRHGETEWNVARRIQGHSDSALTPRGEHQAHQVAQRMKNAGITHILTSDLGRTRQTTDIIAQACGDCRIIIEPGLRELNMGVLETRHIDSLSVEEEGWRKQMVDGTPNGRIPEGESMAEMAKRMHGVLERCLALPEGSRPLLVSHGMALGCLLSTILGLPAWAERRLRLRNCSLSRIDYQQSPWLASGWVVETAGDISHLDTPALDEIQR</sequence>
<name>A0A0G4JVH7_9GAMM</name>
<dbReference type="SMART" id="SM00855">
    <property type="entry name" value="PGAM"/>
    <property type="match status" value="1"/>
</dbReference>
<dbReference type="OrthoDB" id="9783269at2"/>
<reference evidence="7" key="1">
    <citation type="submission" date="2015-01" db="EMBL/GenBank/DDBJ databases">
        <authorList>
            <person name="Paterson Steve"/>
        </authorList>
    </citation>
    <scope>NUCLEOTIDE SEQUENCE [LARGE SCALE GENOMIC DNA]</scope>
    <source>
        <strain evidence="7">OBR1</strain>
    </source>
</reference>
<comment type="similarity">
    <text evidence="3">Belongs to the phosphoglycerate mutase family. GpmB subfamily.</text>
</comment>
<evidence type="ECO:0000256" key="1">
    <source>
        <dbReference type="ARBA" id="ARBA00023152"/>
    </source>
</evidence>
<protein>
    <recommendedName>
        <fullName evidence="3">Probable phosphoglycerate mutase GpmB</fullName>
        <ecNumber evidence="3">5.4.2.-</ecNumber>
    </recommendedName>
    <alternativeName>
        <fullName evidence="3">PGAM</fullName>
    </alternativeName>
    <alternativeName>
        <fullName evidence="3">Phosphoglyceromutase</fullName>
    </alternativeName>
</protein>
<dbReference type="PANTHER" id="PTHR48100">
    <property type="entry name" value="BROAD-SPECIFICITY PHOSPHATASE YOR283W-RELATED"/>
    <property type="match status" value="1"/>
</dbReference>
<dbReference type="RefSeq" id="WP_048637418.1">
    <property type="nucleotide sequence ID" value="NZ_CGIG01000001.1"/>
</dbReference>
<feature type="active site" description="Tele-phosphohistidine intermediate" evidence="3">
    <location>
        <position position="9"/>
    </location>
</feature>
<accession>A0A0G4JVH7</accession>
<gene>
    <name evidence="3" type="primary">gpmB</name>
    <name evidence="6" type="ORF">BN1221_02324</name>
</gene>
<feature type="binding site" evidence="3 4">
    <location>
        <begin position="8"/>
        <end position="15"/>
    </location>
    <ligand>
        <name>substrate</name>
    </ligand>
</feature>
<keyword evidence="5" id="KW-0812">Transmembrane</keyword>
<feature type="binding site" evidence="3">
    <location>
        <begin position="152"/>
        <end position="153"/>
    </location>
    <ligand>
        <name>substrate</name>
    </ligand>
</feature>
<dbReference type="EMBL" id="CGIG01000001">
    <property type="protein sequence ID" value="CPR16874.1"/>
    <property type="molecule type" value="Genomic_DNA"/>
</dbReference>
<evidence type="ECO:0000256" key="3">
    <source>
        <dbReference type="HAMAP-Rule" id="MF_01040"/>
    </source>
</evidence>
<dbReference type="GO" id="GO:0006096">
    <property type="term" value="P:glycolytic process"/>
    <property type="evidence" value="ECO:0007669"/>
    <property type="project" value="UniProtKB-UniRule"/>
</dbReference>
<dbReference type="PROSITE" id="PS00175">
    <property type="entry name" value="PG_MUTASE"/>
    <property type="match status" value="1"/>
</dbReference>
<feature type="binding site" evidence="3">
    <location>
        <begin position="83"/>
        <end position="86"/>
    </location>
    <ligand>
        <name>substrate</name>
    </ligand>
</feature>
<dbReference type="GO" id="GO:0016791">
    <property type="term" value="F:phosphatase activity"/>
    <property type="evidence" value="ECO:0007669"/>
    <property type="project" value="TreeGrafter"/>
</dbReference>
<feature type="binding site" evidence="3">
    <location>
        <position position="60"/>
    </location>
    <ligand>
        <name>substrate</name>
    </ligand>
</feature>
<proteinExistence type="inferred from homology"/>
<keyword evidence="7" id="KW-1185">Reference proteome</keyword>
<evidence type="ECO:0000256" key="4">
    <source>
        <dbReference type="PIRSR" id="PIRSR613078-2"/>
    </source>
</evidence>
<evidence type="ECO:0000313" key="7">
    <source>
        <dbReference type="Proteomes" id="UP000044377"/>
    </source>
</evidence>
<dbReference type="GO" id="GO:0005737">
    <property type="term" value="C:cytoplasm"/>
    <property type="evidence" value="ECO:0007669"/>
    <property type="project" value="TreeGrafter"/>
</dbReference>
<evidence type="ECO:0000256" key="5">
    <source>
        <dbReference type="SAM" id="Phobius"/>
    </source>
</evidence>
<evidence type="ECO:0000313" key="6">
    <source>
        <dbReference type="EMBL" id="CPR16874.1"/>
    </source>
</evidence>
<keyword evidence="5" id="KW-0472">Membrane</keyword>
<dbReference type="InterPro" id="IPR001345">
    <property type="entry name" value="PG/BPGM_mutase_AS"/>
</dbReference>
<dbReference type="SUPFAM" id="SSF53254">
    <property type="entry name" value="Phosphoglycerate mutase-like"/>
    <property type="match status" value="1"/>
</dbReference>
<feature type="binding site" evidence="3 4">
    <location>
        <begin position="21"/>
        <end position="22"/>
    </location>
    <ligand>
        <name>substrate</name>
    </ligand>
</feature>
<organism evidence="6 7">
    <name type="scientific">Brenneria goodwinii</name>
    <dbReference type="NCBI Taxonomy" id="1109412"/>
    <lineage>
        <taxon>Bacteria</taxon>
        <taxon>Pseudomonadati</taxon>
        <taxon>Pseudomonadota</taxon>
        <taxon>Gammaproteobacteria</taxon>
        <taxon>Enterobacterales</taxon>
        <taxon>Pectobacteriaceae</taxon>
        <taxon>Brenneria</taxon>
    </lineage>
</organism>
<dbReference type="EC" id="5.4.2.-" evidence="3"/>
<comment type="pathway">
    <text evidence="3">Carbohydrate degradation; glycolysis; pyruvate from D-glyceraldehyde 3-phosphate: step 3/5.</text>
</comment>
<comment type="caution">
    <text evidence="3">Lacks conserved residue(s) required for the propagation of feature annotation.</text>
</comment>
<dbReference type="PANTHER" id="PTHR48100:SF1">
    <property type="entry name" value="HISTIDINE PHOSPHATASE FAMILY PROTEIN-RELATED"/>
    <property type="match status" value="1"/>
</dbReference>
<dbReference type="UniPathway" id="UPA00109">
    <property type="reaction ID" value="UER00186"/>
</dbReference>
<feature type="transmembrane region" description="Helical" evidence="5">
    <location>
        <begin position="147"/>
        <end position="169"/>
    </location>
</feature>
<dbReference type="InterPro" id="IPR050275">
    <property type="entry name" value="PGM_Phosphatase"/>
</dbReference>
<dbReference type="Proteomes" id="UP000044377">
    <property type="component" value="Unassembled WGS sequence"/>
</dbReference>